<dbReference type="EC" id="3.2.2.n1" evidence="1"/>
<dbReference type="NCBIfam" id="TIGR00730">
    <property type="entry name" value="Rossman fold protein, TIGR00730 family"/>
    <property type="match status" value="1"/>
</dbReference>
<name>A0A1F6EXE8_9BACT</name>
<organism evidence="2 3">
    <name type="scientific">Candidatus Kaiserbacteria bacterium RIFCSPLOWO2_01_FULL_52_12b</name>
    <dbReference type="NCBI Taxonomy" id="1798509"/>
    <lineage>
        <taxon>Bacteria</taxon>
        <taxon>Candidatus Kaiseribacteriota</taxon>
    </lineage>
</organism>
<dbReference type="Proteomes" id="UP000178811">
    <property type="component" value="Unassembled WGS sequence"/>
</dbReference>
<sequence length="219" mass="24706">MPAIRPLLVCKPNKVESWRVFKIMSEFVEGFDIIRRHGLAISFFGSARTSPEGDLYKKATELASRLAKQGFAVITGGNFGIMQAANKGAYEAGGASVGLNISLPDSQTYNSYLTEKFSFEHFFVRKVMLTYASEVYVYFPGGFGTLDEFFEIVTLVQTKKIRKVPIVLFGKEYWQPLLSFIEKTLYRERAVIDEGDMKLYTLVDSVDEAYDYIVANVSC</sequence>
<gene>
    <name evidence="2" type="ORF">A3A36_00125</name>
</gene>
<dbReference type="EMBL" id="MFLW01000018">
    <property type="protein sequence ID" value="OGG78263.1"/>
    <property type="molecule type" value="Genomic_DNA"/>
</dbReference>
<comment type="caution">
    <text evidence="2">The sequence shown here is derived from an EMBL/GenBank/DDBJ whole genome shotgun (WGS) entry which is preliminary data.</text>
</comment>
<dbReference type="GO" id="GO:0009691">
    <property type="term" value="P:cytokinin biosynthetic process"/>
    <property type="evidence" value="ECO:0007669"/>
    <property type="project" value="UniProtKB-UniRule"/>
</dbReference>
<protein>
    <recommendedName>
        <fullName evidence="1">Cytokinin riboside 5'-monophosphate phosphoribohydrolase</fullName>
        <ecNumber evidence="1">3.2.2.n1</ecNumber>
    </recommendedName>
</protein>
<dbReference type="InterPro" id="IPR052341">
    <property type="entry name" value="LOG_family_nucleotidases"/>
</dbReference>
<dbReference type="AlphaFoldDB" id="A0A1F6EXE8"/>
<comment type="similarity">
    <text evidence="1">Belongs to the LOG family.</text>
</comment>
<dbReference type="GO" id="GO:0005829">
    <property type="term" value="C:cytosol"/>
    <property type="evidence" value="ECO:0007669"/>
    <property type="project" value="TreeGrafter"/>
</dbReference>
<dbReference type="Gene3D" id="3.40.50.450">
    <property type="match status" value="1"/>
</dbReference>
<accession>A0A1F6EXE8</accession>
<evidence type="ECO:0000256" key="1">
    <source>
        <dbReference type="RuleBase" id="RU363015"/>
    </source>
</evidence>
<proteinExistence type="inferred from homology"/>
<evidence type="ECO:0000313" key="2">
    <source>
        <dbReference type="EMBL" id="OGG78263.1"/>
    </source>
</evidence>
<dbReference type="PANTHER" id="PTHR43393:SF3">
    <property type="entry name" value="LYSINE DECARBOXYLASE-LIKE PROTEIN"/>
    <property type="match status" value="1"/>
</dbReference>
<keyword evidence="1" id="KW-0378">Hydrolase</keyword>
<dbReference type="Pfam" id="PF03641">
    <property type="entry name" value="Lysine_decarbox"/>
    <property type="match status" value="1"/>
</dbReference>
<evidence type="ECO:0000313" key="3">
    <source>
        <dbReference type="Proteomes" id="UP000178811"/>
    </source>
</evidence>
<dbReference type="InterPro" id="IPR031100">
    <property type="entry name" value="LOG_fam"/>
</dbReference>
<dbReference type="InterPro" id="IPR005269">
    <property type="entry name" value="LOG"/>
</dbReference>
<dbReference type="PANTHER" id="PTHR43393">
    <property type="entry name" value="CYTOKININ RIBOSIDE 5'-MONOPHOSPHATE PHOSPHORIBOHYDROLASE"/>
    <property type="match status" value="1"/>
</dbReference>
<dbReference type="SUPFAM" id="SSF102405">
    <property type="entry name" value="MCP/YpsA-like"/>
    <property type="match status" value="1"/>
</dbReference>
<keyword evidence="1" id="KW-0203">Cytokinin biosynthesis</keyword>
<dbReference type="GO" id="GO:0016787">
    <property type="term" value="F:hydrolase activity"/>
    <property type="evidence" value="ECO:0007669"/>
    <property type="project" value="UniProtKB-KW"/>
</dbReference>
<reference evidence="2 3" key="1">
    <citation type="journal article" date="2016" name="Nat. Commun.">
        <title>Thousands of microbial genomes shed light on interconnected biogeochemical processes in an aquifer system.</title>
        <authorList>
            <person name="Anantharaman K."/>
            <person name="Brown C.T."/>
            <person name="Hug L.A."/>
            <person name="Sharon I."/>
            <person name="Castelle C.J."/>
            <person name="Probst A.J."/>
            <person name="Thomas B.C."/>
            <person name="Singh A."/>
            <person name="Wilkins M.J."/>
            <person name="Karaoz U."/>
            <person name="Brodie E.L."/>
            <person name="Williams K.H."/>
            <person name="Hubbard S.S."/>
            <person name="Banfield J.F."/>
        </authorList>
    </citation>
    <scope>NUCLEOTIDE SEQUENCE [LARGE SCALE GENOMIC DNA]</scope>
</reference>